<proteinExistence type="inferred from homology"/>
<gene>
    <name evidence="8" type="ORF">HMPREF9453_01476</name>
</gene>
<dbReference type="InterPro" id="IPR049704">
    <property type="entry name" value="Aminotrans_3_PPA_site"/>
</dbReference>
<sequence length="391" mass="42602">MNTEEKDAAYIAHTYSRYPVCFVKGKGSHLIDEEGKDYIDMGSGIGVDIFGVADEKWMDAVTSQLHVLNHVSNLFYTKPMAGLAEMLCQKTGMKKVFFSNSGAEANECAIKGARKYSIDKYGKERNEIITLINGFHGRTITTLAATGQDIFHKDFFPFTPGFLYTPANDLPSFIKLCEEHPQVCAVMVEPIQGEGGVHPLSKEFFEGVGQYAKDHDILLIVDEVQTGNGRTGKLYGYMNYDVEPDIVSTAKGIGGGLPLGVTMFNEKTENVYTPGTHGSTFGGNPIACAGALSIMARIDDALLKEVTAKGQYIKDEFTGAKGVKSVAGMGLMWGIEPDKDVKEIVPRLLAKGVVVLTAKEKIRLLPALNIPWTDLKKAVSLMKDVLAESII</sequence>
<dbReference type="EMBL" id="ADLT01000049">
    <property type="protein sequence ID" value="EHO62611.1"/>
    <property type="molecule type" value="Genomic_DNA"/>
</dbReference>
<evidence type="ECO:0000256" key="2">
    <source>
        <dbReference type="ARBA" id="ARBA00022576"/>
    </source>
</evidence>
<keyword evidence="3" id="KW-0028">Amino-acid biosynthesis</keyword>
<keyword evidence="5 7" id="KW-0663">Pyridoxal phosphate</keyword>
<dbReference type="RefSeq" id="WP_008859970.1">
    <property type="nucleotide sequence ID" value="NZ_JH591188.1"/>
</dbReference>
<evidence type="ECO:0000313" key="9">
    <source>
        <dbReference type="Proteomes" id="UP000003277"/>
    </source>
</evidence>
<keyword evidence="9" id="KW-1185">Reference proteome</keyword>
<dbReference type="PIRSF" id="PIRSF000521">
    <property type="entry name" value="Transaminase_4ab_Lys_Orn"/>
    <property type="match status" value="1"/>
</dbReference>
<dbReference type="InterPro" id="IPR005814">
    <property type="entry name" value="Aminotrans_3"/>
</dbReference>
<dbReference type="OrthoDB" id="9807885at2"/>
<dbReference type="NCBIfam" id="TIGR00707">
    <property type="entry name" value="argD"/>
    <property type="match status" value="1"/>
</dbReference>
<dbReference type="InterPro" id="IPR015424">
    <property type="entry name" value="PyrdxlP-dep_Trfase"/>
</dbReference>
<accession>H1D1I8</accession>
<dbReference type="STRING" id="742743.HMPREF9453_01476"/>
<evidence type="ECO:0000256" key="5">
    <source>
        <dbReference type="ARBA" id="ARBA00022898"/>
    </source>
</evidence>
<dbReference type="Pfam" id="PF00202">
    <property type="entry name" value="Aminotran_3"/>
    <property type="match status" value="1"/>
</dbReference>
<dbReference type="InterPro" id="IPR015421">
    <property type="entry name" value="PyrdxlP-dep_Trfase_major"/>
</dbReference>
<dbReference type="FunFam" id="3.40.640.10:FF:000004">
    <property type="entry name" value="Acetylornithine aminotransferase"/>
    <property type="match status" value="1"/>
</dbReference>
<comment type="similarity">
    <text evidence="7">Belongs to the class-III pyridoxal-phosphate-dependent aminotransferase family.</text>
</comment>
<dbReference type="SUPFAM" id="SSF53383">
    <property type="entry name" value="PLP-dependent transferases"/>
    <property type="match status" value="1"/>
</dbReference>
<evidence type="ECO:0000256" key="1">
    <source>
        <dbReference type="ARBA" id="ARBA00001933"/>
    </source>
</evidence>
<dbReference type="GO" id="GO:0006526">
    <property type="term" value="P:L-arginine biosynthetic process"/>
    <property type="evidence" value="ECO:0007669"/>
    <property type="project" value="UniProtKB-ARBA"/>
</dbReference>
<evidence type="ECO:0000313" key="8">
    <source>
        <dbReference type="EMBL" id="EHO62611.1"/>
    </source>
</evidence>
<evidence type="ECO:0000256" key="4">
    <source>
        <dbReference type="ARBA" id="ARBA00022679"/>
    </source>
</evidence>
<keyword evidence="2 8" id="KW-0032">Aminotransferase</keyword>
<dbReference type="Gene3D" id="3.40.640.10">
    <property type="entry name" value="Type I PLP-dependent aspartate aminotransferase-like (Major domain)"/>
    <property type="match status" value="1"/>
</dbReference>
<organism evidence="8 9">
    <name type="scientific">Dialister succinatiphilus YIT 11850</name>
    <dbReference type="NCBI Taxonomy" id="742743"/>
    <lineage>
        <taxon>Bacteria</taxon>
        <taxon>Bacillati</taxon>
        <taxon>Bacillota</taxon>
        <taxon>Negativicutes</taxon>
        <taxon>Veillonellales</taxon>
        <taxon>Veillonellaceae</taxon>
        <taxon>Dialister</taxon>
    </lineage>
</organism>
<protein>
    <submittedName>
        <fullName evidence="8">Acetylornithine and succinylornithine aminotransferase</fullName>
    </submittedName>
</protein>
<reference evidence="8 9" key="1">
    <citation type="submission" date="2011-11" db="EMBL/GenBank/DDBJ databases">
        <title>The Genome Sequence of Dialister succinatiphilus YIT 11850.</title>
        <authorList>
            <consortium name="The Broad Institute Genome Sequencing Platform"/>
            <person name="Earl A."/>
            <person name="Ward D."/>
            <person name="Feldgarden M."/>
            <person name="Gevers D."/>
            <person name="Morotomi M."/>
            <person name="Young S.K."/>
            <person name="Zeng Q."/>
            <person name="Gargeya S."/>
            <person name="Fitzgerald M."/>
            <person name="Haas B."/>
            <person name="Abouelleil A."/>
            <person name="Alvarado L."/>
            <person name="Arachchi H.M."/>
            <person name="Berlin A."/>
            <person name="Brown A."/>
            <person name="Chapman S.B."/>
            <person name="Dunbar C."/>
            <person name="Gearin G."/>
            <person name="Goldberg J."/>
            <person name="Griggs A."/>
            <person name="Gujja S."/>
            <person name="Heiman D."/>
            <person name="Howarth C."/>
            <person name="Lui A."/>
            <person name="MacDonald P.J.P."/>
            <person name="Montmayeur A."/>
            <person name="Murphy C."/>
            <person name="Neiman D."/>
            <person name="Pearson M."/>
            <person name="Priest M."/>
            <person name="Roberts A."/>
            <person name="Saif S."/>
            <person name="Shea T."/>
            <person name="Sisk P."/>
            <person name="Stolte C."/>
            <person name="Sykes S."/>
            <person name="Wortman J."/>
            <person name="Nusbaum C."/>
            <person name="Birren B."/>
        </authorList>
    </citation>
    <scope>NUCLEOTIDE SEQUENCE [LARGE SCALE GENOMIC DNA]</scope>
    <source>
        <strain evidence="8 9">YIT 11850</strain>
    </source>
</reference>
<dbReference type="PROSITE" id="PS00600">
    <property type="entry name" value="AA_TRANSFER_CLASS_3"/>
    <property type="match status" value="1"/>
</dbReference>
<comment type="pathway">
    <text evidence="6">Amino-acid biosynthesis.</text>
</comment>
<dbReference type="PANTHER" id="PTHR11986:SF79">
    <property type="entry name" value="ACETYLORNITHINE AMINOTRANSFERASE, MITOCHONDRIAL"/>
    <property type="match status" value="1"/>
</dbReference>
<dbReference type="InterPro" id="IPR015422">
    <property type="entry name" value="PyrdxlP-dep_Trfase_small"/>
</dbReference>
<dbReference type="PATRIC" id="fig|742743.3.peg.1508"/>
<dbReference type="HOGENOM" id="CLU_016922_10_1_9"/>
<dbReference type="GO" id="GO:0042802">
    <property type="term" value="F:identical protein binding"/>
    <property type="evidence" value="ECO:0007669"/>
    <property type="project" value="TreeGrafter"/>
</dbReference>
<dbReference type="CDD" id="cd00610">
    <property type="entry name" value="OAT_like"/>
    <property type="match status" value="1"/>
</dbReference>
<name>H1D1I8_9FIRM</name>
<evidence type="ECO:0000256" key="6">
    <source>
        <dbReference type="ARBA" id="ARBA00029440"/>
    </source>
</evidence>
<evidence type="ECO:0000256" key="3">
    <source>
        <dbReference type="ARBA" id="ARBA00022605"/>
    </source>
</evidence>
<dbReference type="GO" id="GO:0030170">
    <property type="term" value="F:pyridoxal phosphate binding"/>
    <property type="evidence" value="ECO:0007669"/>
    <property type="project" value="InterPro"/>
</dbReference>
<dbReference type="GO" id="GO:0008483">
    <property type="term" value="F:transaminase activity"/>
    <property type="evidence" value="ECO:0007669"/>
    <property type="project" value="UniProtKB-KW"/>
</dbReference>
<evidence type="ECO:0000256" key="7">
    <source>
        <dbReference type="RuleBase" id="RU003560"/>
    </source>
</evidence>
<dbReference type="Proteomes" id="UP000003277">
    <property type="component" value="Unassembled WGS sequence"/>
</dbReference>
<dbReference type="InterPro" id="IPR050103">
    <property type="entry name" value="Class-III_PLP-dep_AT"/>
</dbReference>
<comment type="caution">
    <text evidence="8">The sequence shown here is derived from an EMBL/GenBank/DDBJ whole genome shotgun (WGS) entry which is preliminary data.</text>
</comment>
<dbReference type="InterPro" id="IPR004636">
    <property type="entry name" value="AcOrn/SuccOrn_fam"/>
</dbReference>
<dbReference type="eggNOG" id="COG4992">
    <property type="taxonomic scope" value="Bacteria"/>
</dbReference>
<comment type="cofactor">
    <cofactor evidence="1">
        <name>pyridoxal 5'-phosphate</name>
        <dbReference type="ChEBI" id="CHEBI:597326"/>
    </cofactor>
</comment>
<dbReference type="PANTHER" id="PTHR11986">
    <property type="entry name" value="AMINOTRANSFERASE CLASS III"/>
    <property type="match status" value="1"/>
</dbReference>
<dbReference type="AlphaFoldDB" id="H1D1I8"/>
<dbReference type="Gene3D" id="3.90.1150.10">
    <property type="entry name" value="Aspartate Aminotransferase, domain 1"/>
    <property type="match status" value="1"/>
</dbReference>
<keyword evidence="4 8" id="KW-0808">Transferase</keyword>